<dbReference type="Pfam" id="PF03779">
    <property type="entry name" value="SPW"/>
    <property type="match status" value="1"/>
</dbReference>
<dbReference type="InterPro" id="IPR005530">
    <property type="entry name" value="SPW"/>
</dbReference>
<evidence type="ECO:0000313" key="4">
    <source>
        <dbReference type="Proteomes" id="UP000199205"/>
    </source>
</evidence>
<dbReference type="AlphaFoldDB" id="A0A1C3XEI9"/>
<keyword evidence="1" id="KW-0472">Membrane</keyword>
<evidence type="ECO:0000256" key="1">
    <source>
        <dbReference type="SAM" id="Phobius"/>
    </source>
</evidence>
<feature type="domain" description="SPW repeat-containing integral membrane" evidence="2">
    <location>
        <begin position="6"/>
        <end position="105"/>
    </location>
</feature>
<feature type="transmembrane region" description="Helical" evidence="1">
    <location>
        <begin position="40"/>
        <end position="58"/>
    </location>
</feature>
<dbReference type="EMBL" id="FMAF01000034">
    <property type="protein sequence ID" value="SCB50658.1"/>
    <property type="molecule type" value="Genomic_DNA"/>
</dbReference>
<dbReference type="RefSeq" id="WP_037200560.1">
    <property type="nucleotide sequence ID" value="NZ_FMAF01000034.1"/>
</dbReference>
<gene>
    <name evidence="3" type="ORF">GA0061101_13418</name>
</gene>
<feature type="transmembrane region" description="Helical" evidence="1">
    <location>
        <begin position="9"/>
        <end position="28"/>
    </location>
</feature>
<sequence>MNEPRWQNWLSLILGIYIVAAPWVVPIFLPQTSASTMIEVAGSIAGLALAIVSMSGIFDPEIWTDWVKVLLGMVLLVIPWVADFSDNITFTYNFVLAGMVLIIISGLAFASRRPKIGRDWQE</sequence>
<proteinExistence type="predicted"/>
<name>A0A1C3XEI9_9HYPH</name>
<reference evidence="3 4" key="1">
    <citation type="submission" date="2016-08" db="EMBL/GenBank/DDBJ databases">
        <authorList>
            <person name="Seilhamer J.J."/>
        </authorList>
    </citation>
    <scope>NUCLEOTIDE SEQUENCE [LARGE SCALE GENOMIC DNA]</scope>
    <source>
        <strain evidence="3 4">P1-7</strain>
    </source>
</reference>
<evidence type="ECO:0000259" key="2">
    <source>
        <dbReference type="Pfam" id="PF03779"/>
    </source>
</evidence>
<accession>A0A1C3XEI9</accession>
<organism evidence="3 4">
    <name type="scientific">Rhizobium lusitanum</name>
    <dbReference type="NCBI Taxonomy" id="293958"/>
    <lineage>
        <taxon>Bacteria</taxon>
        <taxon>Pseudomonadati</taxon>
        <taxon>Pseudomonadota</taxon>
        <taxon>Alphaproteobacteria</taxon>
        <taxon>Hyphomicrobiales</taxon>
        <taxon>Rhizobiaceae</taxon>
        <taxon>Rhizobium/Agrobacterium group</taxon>
        <taxon>Rhizobium</taxon>
    </lineage>
</organism>
<protein>
    <submittedName>
        <fullName evidence="3">SPW repeat-containing protein</fullName>
    </submittedName>
</protein>
<keyword evidence="1" id="KW-0812">Transmembrane</keyword>
<feature type="transmembrane region" description="Helical" evidence="1">
    <location>
        <begin position="88"/>
        <end position="110"/>
    </location>
</feature>
<keyword evidence="1" id="KW-1133">Transmembrane helix</keyword>
<feature type="transmembrane region" description="Helical" evidence="1">
    <location>
        <begin position="65"/>
        <end position="82"/>
    </location>
</feature>
<dbReference type="Proteomes" id="UP000199205">
    <property type="component" value="Unassembled WGS sequence"/>
</dbReference>
<evidence type="ECO:0000313" key="3">
    <source>
        <dbReference type="EMBL" id="SCB50658.1"/>
    </source>
</evidence>